<dbReference type="RefSeq" id="YP_009168853.1">
    <property type="nucleotide sequence ID" value="NC_027994.1"/>
</dbReference>
<dbReference type="GeneID" id="26040749"/>
<dbReference type="Pfam" id="PF08748">
    <property type="entry name" value="Phage_TAC_4"/>
    <property type="match status" value="1"/>
</dbReference>
<evidence type="ECO:0000313" key="2">
    <source>
        <dbReference type="Proteomes" id="UP000001892"/>
    </source>
</evidence>
<dbReference type="InterPro" id="IPR056919">
    <property type="entry name" value="Phage_TAC_18"/>
</dbReference>
<name>D2XJD7_9CAUD</name>
<dbReference type="EMBL" id="GU196278">
    <property type="protein sequence ID" value="ADA82316.1"/>
    <property type="molecule type" value="Genomic_DNA"/>
</dbReference>
<dbReference type="OrthoDB" id="5891at10239"/>
<evidence type="ECO:0000313" key="1">
    <source>
        <dbReference type="EMBL" id="ADA82316.1"/>
    </source>
</evidence>
<evidence type="ECO:0008006" key="3">
    <source>
        <dbReference type="Google" id="ProtNLM"/>
    </source>
</evidence>
<reference evidence="1 2" key="1">
    <citation type="journal article" date="2010" name="Virology">
        <title>A tale of tails: Sialidase is key to success in a model of phage therapy against K1-capsulated Escherichia coli.</title>
        <authorList>
            <person name="Bull J.J."/>
            <person name="Vimr E.R."/>
            <person name="Molineux I.J."/>
        </authorList>
    </citation>
    <scope>NUCLEOTIDE SEQUENCE</scope>
</reference>
<protein>
    <recommendedName>
        <fullName evidence="3">Tail assembly chaperone</fullName>
    </recommendedName>
</protein>
<accession>D2XJD7</accession>
<keyword evidence="2" id="KW-1185">Reference proteome</keyword>
<dbReference type="KEGG" id="vg:26040749"/>
<dbReference type="InterPro" id="IPR014859">
    <property type="entry name" value="Phage_TAC_4"/>
</dbReference>
<dbReference type="Pfam" id="PF23812">
    <property type="entry name" value="Phage_TAC_18"/>
    <property type="match status" value="1"/>
</dbReference>
<dbReference type="Proteomes" id="UP000001892">
    <property type="component" value="Segment"/>
</dbReference>
<proteinExistence type="predicted"/>
<sequence length="259" mass="29267">MKLSDFYFADRHAAGTKMPILLPSGKDSGEWLQVIGPDCDAGVRAGRAYTTAIRRLTEELAPLDKECEALNNWARYNDEKGWRVMDLNKQLAVEIVTGWSFDEPFSKEALANLFDQYSGLAEAVVKHHTDSREKLSEKVKALYEFAQWCFVDRHKRKQFDDIAAGHQAALIAMGVIKEPQMKEATGPECPVSLIDVFEKYRAIKFLQRETDDTIVIIPRDALKWQDLVAFRDVAGYGISLFEAEVIMGLDGIFEGREDG</sequence>
<organism evidence="1 2">
    <name type="scientific">Escherichia phage K1H</name>
    <dbReference type="NCBI Taxonomy" id="698487"/>
    <lineage>
        <taxon>Viruses</taxon>
        <taxon>Duplodnaviria</taxon>
        <taxon>Heunggongvirae</taxon>
        <taxon>Uroviricota</taxon>
        <taxon>Caudoviricetes</taxon>
        <taxon>Sarkviridae</taxon>
        <taxon>Guernseyvirinae</taxon>
        <taxon>Kagunavirus</taxon>
        <taxon>Kagunavirus K1H</taxon>
    </lineage>
</organism>